<protein>
    <recommendedName>
        <fullName evidence="2">ATPase AAA-type core domain-containing protein</fullName>
    </recommendedName>
</protein>
<keyword evidence="4" id="KW-1185">Reference proteome</keyword>
<dbReference type="EMBL" id="SDPN01000002">
    <property type="protein sequence ID" value="RXZ72962.1"/>
    <property type="molecule type" value="Genomic_DNA"/>
</dbReference>
<comment type="caution">
    <text evidence="3">The sequence shown here is derived from an EMBL/GenBank/DDBJ whole genome shotgun (WGS) entry which is preliminary data.</text>
</comment>
<dbReference type="Gene3D" id="3.40.50.300">
    <property type="entry name" value="P-loop containing nucleotide triphosphate hydrolases"/>
    <property type="match status" value="1"/>
</dbReference>
<dbReference type="InterPro" id="IPR003959">
    <property type="entry name" value="ATPase_AAA_core"/>
</dbReference>
<evidence type="ECO:0000259" key="2">
    <source>
        <dbReference type="Pfam" id="PF13304"/>
    </source>
</evidence>
<sequence length="517" mass="58693">MRAETLSAQQHSTRTTTHCQSGPTQYLLLSGGFAAPRKEDREMTETASLRLRSASVLGVLGEYDHEIEFQDGSNFVIVYGPNGIGKTKLLEIIDALLRMNFAMLSGKPFSTARLEFEDGSALSAAVSRIHGPAPAEERDSDFEGSLKSMREHGQVTIRLERPDGSHIDWTWRGEDQNNFELYLQRETTWIPINGGAWQDQTDGEIADLDELSMRFGWRDVRTNRKQNRPPADFVAFADRLTTHLIETQRLKIEEYMDRSPRSRNSPRNRRGQTTIVDYASKMRELLSKALAENSRVTQQLDRTFPSRVLSRDDASEVLDEVGIREKYESQNRFRSRLADIALIGLEPELALPERTLTIWEVSMLDLYLADADNKLQSFENLLEKIEALEEIINARLLRKHFAVNAHDGLVVTHTSDGRPISLDSLSSGEQHEIILMFDLLFNVEAGSLVMIDEPEISLHVSWQVDFIADVERIASLADFQFIVATHSPQIINTWWSRAKQLGPHNEEFFGPVARDAL</sequence>
<feature type="domain" description="ATPase AAA-type core" evidence="2">
    <location>
        <begin position="362"/>
        <end position="492"/>
    </location>
</feature>
<dbReference type="GO" id="GO:0016887">
    <property type="term" value="F:ATP hydrolysis activity"/>
    <property type="evidence" value="ECO:0007669"/>
    <property type="project" value="InterPro"/>
</dbReference>
<reference evidence="3 4" key="1">
    <citation type="submission" date="2019-01" db="EMBL/GenBank/DDBJ databases">
        <title>Agromyces.</title>
        <authorList>
            <person name="Li J."/>
        </authorList>
    </citation>
    <scope>NUCLEOTIDE SEQUENCE [LARGE SCALE GENOMIC DNA]</scope>
    <source>
        <strain evidence="3 4">DSM 15934</strain>
    </source>
</reference>
<dbReference type="Pfam" id="PF13304">
    <property type="entry name" value="AAA_21"/>
    <property type="match status" value="1"/>
</dbReference>
<dbReference type="GO" id="GO:0005524">
    <property type="term" value="F:ATP binding"/>
    <property type="evidence" value="ECO:0007669"/>
    <property type="project" value="InterPro"/>
</dbReference>
<name>A0A4Q2L8S7_9MICO</name>
<evidence type="ECO:0000313" key="4">
    <source>
        <dbReference type="Proteomes" id="UP000293865"/>
    </source>
</evidence>
<dbReference type="PANTHER" id="PTHR43581">
    <property type="entry name" value="ATP/GTP PHOSPHATASE"/>
    <property type="match status" value="1"/>
</dbReference>
<dbReference type="PANTHER" id="PTHR43581:SF2">
    <property type="entry name" value="EXCINUCLEASE ATPASE SUBUNIT"/>
    <property type="match status" value="1"/>
</dbReference>
<dbReference type="OrthoDB" id="9815944at2"/>
<organism evidence="3 4">
    <name type="scientific">Agromyces albus</name>
    <dbReference type="NCBI Taxonomy" id="205332"/>
    <lineage>
        <taxon>Bacteria</taxon>
        <taxon>Bacillati</taxon>
        <taxon>Actinomycetota</taxon>
        <taxon>Actinomycetes</taxon>
        <taxon>Micrococcales</taxon>
        <taxon>Microbacteriaceae</taxon>
        <taxon>Agromyces</taxon>
    </lineage>
</organism>
<dbReference type="InterPro" id="IPR051396">
    <property type="entry name" value="Bact_Antivir_Def_Nuclease"/>
</dbReference>
<feature type="region of interest" description="Disordered" evidence="1">
    <location>
        <begin position="1"/>
        <end position="22"/>
    </location>
</feature>
<dbReference type="Proteomes" id="UP000293865">
    <property type="component" value="Unassembled WGS sequence"/>
</dbReference>
<accession>A0A4Q2L8S7</accession>
<proteinExistence type="predicted"/>
<gene>
    <name evidence="3" type="ORF">ESP51_01690</name>
</gene>
<dbReference type="SUPFAM" id="SSF52540">
    <property type="entry name" value="P-loop containing nucleoside triphosphate hydrolases"/>
    <property type="match status" value="1"/>
</dbReference>
<dbReference type="InterPro" id="IPR027417">
    <property type="entry name" value="P-loop_NTPase"/>
</dbReference>
<evidence type="ECO:0000256" key="1">
    <source>
        <dbReference type="SAM" id="MobiDB-lite"/>
    </source>
</evidence>
<dbReference type="AlphaFoldDB" id="A0A4Q2L8S7"/>
<evidence type="ECO:0000313" key="3">
    <source>
        <dbReference type="EMBL" id="RXZ72962.1"/>
    </source>
</evidence>